<gene>
    <name evidence="2" type="ORF">PSYICH_LOCUS2373</name>
</gene>
<evidence type="ECO:0000313" key="2">
    <source>
        <dbReference type="EMBL" id="CAH1101506.1"/>
    </source>
</evidence>
<protein>
    <submittedName>
        <fullName evidence="2">Uncharacterized protein</fullName>
    </submittedName>
</protein>
<dbReference type="CDD" id="cd23158">
    <property type="entry name" value="Prefoldin_UXT"/>
    <property type="match status" value="1"/>
</dbReference>
<accession>A0A9P0CHI4</accession>
<dbReference type="Proteomes" id="UP001153636">
    <property type="component" value="Chromosome 11"/>
</dbReference>
<name>A0A9P0CHI4_9CUCU</name>
<dbReference type="EMBL" id="OV651823">
    <property type="protein sequence ID" value="CAH1101506.1"/>
    <property type="molecule type" value="Genomic_DNA"/>
</dbReference>
<proteinExistence type="predicted"/>
<keyword evidence="3" id="KW-1185">Reference proteome</keyword>
<organism evidence="2 3">
    <name type="scientific">Psylliodes chrysocephalus</name>
    <dbReference type="NCBI Taxonomy" id="3402493"/>
    <lineage>
        <taxon>Eukaryota</taxon>
        <taxon>Metazoa</taxon>
        <taxon>Ecdysozoa</taxon>
        <taxon>Arthropoda</taxon>
        <taxon>Hexapoda</taxon>
        <taxon>Insecta</taxon>
        <taxon>Pterygota</taxon>
        <taxon>Neoptera</taxon>
        <taxon>Endopterygota</taxon>
        <taxon>Coleoptera</taxon>
        <taxon>Polyphaga</taxon>
        <taxon>Cucujiformia</taxon>
        <taxon>Chrysomeloidea</taxon>
        <taxon>Chrysomelidae</taxon>
        <taxon>Galerucinae</taxon>
        <taxon>Alticini</taxon>
        <taxon>Psylliodes</taxon>
    </lineage>
</organism>
<sequence>MNVQEVQEKVKEYESFVENKLKNDLKEIETILKSKAEKHRDWEEVKETTKVIRSFKEKNRDMRLKVDVGQGIMVQGEVTDFEQNYIDIGLGYLLEMDCDEADRYADIRLKLLQKEITHYRKLAVDIKVHIKLTLLAMSELQGTLSLSKS</sequence>
<keyword evidence="1" id="KW-0175">Coiled coil</keyword>
<dbReference type="SUPFAM" id="SSF46579">
    <property type="entry name" value="Prefoldin"/>
    <property type="match status" value="1"/>
</dbReference>
<evidence type="ECO:0000256" key="1">
    <source>
        <dbReference type="SAM" id="Coils"/>
    </source>
</evidence>
<dbReference type="InterPro" id="IPR004127">
    <property type="entry name" value="Prefoldin_subunit_alpha"/>
</dbReference>
<dbReference type="AlphaFoldDB" id="A0A9P0CHI4"/>
<evidence type="ECO:0000313" key="3">
    <source>
        <dbReference type="Proteomes" id="UP001153636"/>
    </source>
</evidence>
<dbReference type="OrthoDB" id="433124at2759"/>
<dbReference type="Pfam" id="PF02996">
    <property type="entry name" value="Prefoldin"/>
    <property type="match status" value="1"/>
</dbReference>
<feature type="coiled-coil region" evidence="1">
    <location>
        <begin position="3"/>
        <end position="38"/>
    </location>
</feature>
<reference evidence="2" key="1">
    <citation type="submission" date="2022-01" db="EMBL/GenBank/DDBJ databases">
        <authorList>
            <person name="King R."/>
        </authorList>
    </citation>
    <scope>NUCLEOTIDE SEQUENCE</scope>
</reference>
<dbReference type="Gene3D" id="1.10.287.370">
    <property type="match status" value="1"/>
</dbReference>
<dbReference type="InterPro" id="IPR009053">
    <property type="entry name" value="Prefoldin"/>
</dbReference>